<reference evidence="3" key="1">
    <citation type="submission" date="2019-02" db="EMBL/GenBank/DDBJ databases">
        <title>FDA dAtabase for Regulatory Grade micrObial Sequences (FDA-ARGOS): Supporting development and validation of Infectious Disease Dx tests.</title>
        <authorList>
            <person name="Duncan R."/>
            <person name="Fisher C."/>
            <person name="Tallon L."/>
            <person name="Sadzewicz L."/>
            <person name="Sengamalay N."/>
            <person name="Ott S."/>
            <person name="Godinez A."/>
            <person name="Nagaraj S."/>
            <person name="Vavikolanu K."/>
            <person name="Vyas G."/>
            <person name="Nadendla S."/>
            <person name="Aluvathingal J."/>
            <person name="Sichtig H."/>
        </authorList>
    </citation>
    <scope>NUCLEOTIDE SEQUENCE [LARGE SCALE GENOMIC DNA]</scope>
    <source>
        <strain evidence="3">FDAARGOS_360</strain>
    </source>
</reference>
<dbReference type="EMBL" id="RHLD01000031">
    <property type="protein sequence ID" value="TPP44182.1"/>
    <property type="molecule type" value="Genomic_DNA"/>
</dbReference>
<proteinExistence type="predicted"/>
<feature type="compositionally biased region" description="Basic residues" evidence="1">
    <location>
        <begin position="297"/>
        <end position="315"/>
    </location>
</feature>
<feature type="compositionally biased region" description="Low complexity" evidence="1">
    <location>
        <begin position="609"/>
        <end position="625"/>
    </location>
</feature>
<sequence>MNASCDGGARAGLEKAASEAAFPFITWRDSTPCLARDTAGTAHRIARRRDGGSPSDTAECSRLRTVKGARTSPDLRLARFLPELMRRLHADHPLVPARQTPRLLPSSATIRESLALLHAAYPRSVPPRRWFRLIPAAKSSTSMSHPYATNEPLHGAGDDAEHVGSSVASPSPGAAPPVAATTPSPEEHADGNDSAHPAAISCTVEKKTLYGNNEVIHGSDQDDIATAVSHSPDVSSPSSSSCSAASSMPPSWLPSRSSSCSSATSSSFISASDCSSRSSGNADLAADGARAPESGHNHHLRQEHRHRRHHRHNPPRHCSDDRHVTHGEIDRRSGTTAARRVQTSEHTRFTSVLAGGRRFGDSDGPGAAPAVSCGRIDGNVDGGSPRTQDVAWWRSCAAAAKATVGTVPTATCDVHPYCCAPQSPQLSLQRQQPAAGVDPACRDLAATPQAAATQRLSTISPFMATVSGTLIASPTPLPPPHPRRSSSAQNLDSNVLITHTTGGVPRSSKSLFKGKGSGGSGGLLALTTMDGSVQLQPSRSVGCATRHVQCGTLRRSFSFTSGVPPVSASGYEAPPFSASRAASPITAANAAIGAPRTSLTGERQHERTASIASSVHSASSSVRPSVPLPPSHVGIASNMMAAVWVDLPLSQSGSRSATPLNNSDAYAPPRRRRTTPRRCSGPPSPATSTLAASVASSFDGAGYMSSATGGAPVSARRLLVTVSTQTDNDPTTAEVCTTPVSLPRRLYCNSSSNSPYAAKVGGGERCGDAAHQYNLNGPFESEGAALTTAASVSSTSAEVSPRSLLASVAEIRLDDHAAQTALDGDAARRVRQNTAGDDMPAAPPSAPTSLSTDVTTKVDNLSEGDRPSSASAEPPGAIYAYETLRVDAEMDSTAGALAPPATFPLPTSLVTQSRSVVSPALARSEAGAPPAGGIPPPTTTAVISDEAGAHSTLKAAGEEGRRGAERGTTSVGFGATASLEEAGDSSDPQPLAPSRNDEVWRLRAELAEMRHQYAQVVQQLRQMQESAVAAGPAVGSTQPSHAAAALNAGHRAATEAVLITTDDSGEDATTTLDRVRAALQRARQRATN</sequence>
<organism evidence="2 3">
    <name type="scientific">Leishmania donovani</name>
    <dbReference type="NCBI Taxonomy" id="5661"/>
    <lineage>
        <taxon>Eukaryota</taxon>
        <taxon>Discoba</taxon>
        <taxon>Euglenozoa</taxon>
        <taxon>Kinetoplastea</taxon>
        <taxon>Metakinetoplastina</taxon>
        <taxon>Trypanosomatida</taxon>
        <taxon>Trypanosomatidae</taxon>
        <taxon>Leishmaniinae</taxon>
        <taxon>Leishmania</taxon>
    </lineage>
</organism>
<feature type="compositionally biased region" description="Polar residues" evidence="1">
    <location>
        <begin position="651"/>
        <end position="664"/>
    </location>
</feature>
<feature type="region of interest" description="Disordered" evidence="1">
    <location>
        <begin position="470"/>
        <end position="491"/>
    </location>
</feature>
<dbReference type="VEuPathDB" id="TriTrypDB:LdCL_120020000"/>
<feature type="region of interest" description="Disordered" evidence="1">
    <location>
        <begin position="921"/>
        <end position="942"/>
    </location>
</feature>
<dbReference type="AlphaFoldDB" id="A0A504X5F7"/>
<gene>
    <name evidence="2" type="ORF">CGC20_23525</name>
</gene>
<dbReference type="Proteomes" id="UP000318821">
    <property type="component" value="Unassembled WGS sequence"/>
</dbReference>
<feature type="region of interest" description="Disordered" evidence="1">
    <location>
        <begin position="651"/>
        <end position="688"/>
    </location>
</feature>
<dbReference type="VEuPathDB" id="TriTrypDB:LDHU3_12.1580"/>
<name>A0A504X5F7_LEIDO</name>
<accession>A0A504X5F7</accession>
<comment type="caution">
    <text evidence="2">The sequence shown here is derived from an EMBL/GenBank/DDBJ whole genome shotgun (WGS) entry which is preliminary data.</text>
</comment>
<feature type="compositionally biased region" description="Low complexity" evidence="1">
    <location>
        <begin position="164"/>
        <end position="184"/>
    </location>
</feature>
<feature type="region of interest" description="Disordered" evidence="1">
    <location>
        <begin position="226"/>
        <end position="346"/>
    </location>
</feature>
<feature type="region of interest" description="Disordered" evidence="1">
    <location>
        <begin position="141"/>
        <end position="196"/>
    </location>
</feature>
<feature type="region of interest" description="Disordered" evidence="1">
    <location>
        <begin position="834"/>
        <end position="875"/>
    </location>
</feature>
<feature type="compositionally biased region" description="Low complexity" evidence="1">
    <location>
        <begin position="229"/>
        <end position="279"/>
    </location>
</feature>
<evidence type="ECO:0000313" key="2">
    <source>
        <dbReference type="EMBL" id="TPP44182.1"/>
    </source>
</evidence>
<dbReference type="VEuPathDB" id="TriTrypDB:LdBPK_120070r.1"/>
<evidence type="ECO:0000313" key="3">
    <source>
        <dbReference type="Proteomes" id="UP000318821"/>
    </source>
</evidence>
<evidence type="ECO:0000256" key="1">
    <source>
        <dbReference type="SAM" id="MobiDB-lite"/>
    </source>
</evidence>
<feature type="compositionally biased region" description="Basic and acidic residues" evidence="1">
    <location>
        <begin position="317"/>
        <end position="333"/>
    </location>
</feature>
<protein>
    <submittedName>
        <fullName evidence="2">Uncharacterized protein</fullName>
    </submittedName>
</protein>
<feature type="compositionally biased region" description="Low complexity" evidence="1">
    <location>
        <begin position="677"/>
        <end position="688"/>
    </location>
</feature>
<feature type="region of interest" description="Disordered" evidence="1">
    <location>
        <begin position="597"/>
        <end position="626"/>
    </location>
</feature>